<evidence type="ECO:0000256" key="2">
    <source>
        <dbReference type="ARBA" id="ARBA00012573"/>
    </source>
</evidence>
<evidence type="ECO:0000256" key="4">
    <source>
        <dbReference type="SAM" id="MobiDB-lite"/>
    </source>
</evidence>
<name>A0A5B8MPF1_9CHLO</name>
<dbReference type="STRING" id="1764295.A0A5B8MPF1"/>
<dbReference type="GO" id="GO:0000213">
    <property type="term" value="F:tRNA-intron lyase activity"/>
    <property type="evidence" value="ECO:0007669"/>
    <property type="project" value="UniProtKB-EC"/>
</dbReference>
<keyword evidence="7" id="KW-1185">Reference proteome</keyword>
<dbReference type="GO" id="GO:0003676">
    <property type="term" value="F:nucleic acid binding"/>
    <property type="evidence" value="ECO:0007669"/>
    <property type="project" value="InterPro"/>
</dbReference>
<dbReference type="InterPro" id="IPR036167">
    <property type="entry name" value="tRNA_intron_Endo_cat-like_sf"/>
</dbReference>
<accession>A0A5B8MPF1</accession>
<keyword evidence="6" id="KW-0255">Endonuclease</keyword>
<sequence>MNTGGVVRVKGKRRRRRKEDYDSPLESLEKLMRAMSVDDGGSCVVGLIRGTSVWMRVTEFTSNCLGRCCVGRYMPSLDPALVEAIAKVKRPGQAGEEGAAENPGQGSWYRLCLEEAFFCVHCLHCLDLHDFEAVGSKISVEECWRRFVQLQPNFLKTYISYQHFRGEGYIVKSGIYYGCTQVLYRAHPTVSHSEYCTLAILQRTEEEGETRDKEIPYEDLQSLVRVSVNVKKKLVLLYIFLPTPDKCGCDVSDVNILQLVEVDEFAVTRWLPGSAPHG</sequence>
<dbReference type="InterPro" id="IPR011856">
    <property type="entry name" value="tRNA_endonuc-like_dom_sf"/>
</dbReference>
<reference evidence="6 7" key="1">
    <citation type="submission" date="2018-07" db="EMBL/GenBank/DDBJ databases">
        <title>The complete nuclear genome of the prasinophyte Chloropicon primus (CCMP1205).</title>
        <authorList>
            <person name="Pombert J.-F."/>
            <person name="Otis C."/>
            <person name="Turmel M."/>
            <person name="Lemieux C."/>
        </authorList>
    </citation>
    <scope>NUCLEOTIDE SEQUENCE [LARGE SCALE GENOMIC DNA]</scope>
    <source>
        <strain evidence="6 7">CCMP1205</strain>
    </source>
</reference>
<dbReference type="CDD" id="cd22363">
    <property type="entry name" value="tRNA-intron_lyase_C"/>
    <property type="match status" value="1"/>
</dbReference>
<dbReference type="EC" id="4.6.1.16" evidence="2"/>
<dbReference type="Pfam" id="PF01974">
    <property type="entry name" value="tRNA_int_endo"/>
    <property type="match status" value="1"/>
</dbReference>
<proteinExistence type="inferred from homology"/>
<feature type="region of interest" description="Disordered" evidence="4">
    <location>
        <begin position="1"/>
        <end position="21"/>
    </location>
</feature>
<evidence type="ECO:0000313" key="6">
    <source>
        <dbReference type="EMBL" id="QDZ22363.1"/>
    </source>
</evidence>
<comment type="catalytic activity">
    <reaction evidence="3">
        <text>pretRNA = a 3'-half-tRNA molecule with a 5'-OH end + a 5'-half-tRNA molecule with a 2',3'-cyclic phosphate end + an intron with a 2',3'-cyclic phosphate and a 5'-hydroxyl terminus.</text>
        <dbReference type="EC" id="4.6.1.16"/>
    </reaction>
</comment>
<dbReference type="GO" id="GO:0000214">
    <property type="term" value="C:tRNA-intron endonuclease complex"/>
    <property type="evidence" value="ECO:0007669"/>
    <property type="project" value="TreeGrafter"/>
</dbReference>
<evidence type="ECO:0000259" key="5">
    <source>
        <dbReference type="Pfam" id="PF01974"/>
    </source>
</evidence>
<evidence type="ECO:0000256" key="1">
    <source>
        <dbReference type="ARBA" id="ARBA00008078"/>
    </source>
</evidence>
<organism evidence="6 7">
    <name type="scientific">Chloropicon primus</name>
    <dbReference type="NCBI Taxonomy" id="1764295"/>
    <lineage>
        <taxon>Eukaryota</taxon>
        <taxon>Viridiplantae</taxon>
        <taxon>Chlorophyta</taxon>
        <taxon>Chloropicophyceae</taxon>
        <taxon>Chloropicales</taxon>
        <taxon>Chloropicaceae</taxon>
        <taxon>Chloropicon</taxon>
    </lineage>
</organism>
<dbReference type="InterPro" id="IPR006676">
    <property type="entry name" value="tRNA_splic"/>
</dbReference>
<dbReference type="AlphaFoldDB" id="A0A5B8MPF1"/>
<dbReference type="PANTHER" id="PTHR21227:SF0">
    <property type="entry name" value="TRNA-SPLICING ENDONUCLEASE SUBUNIT SEN2"/>
    <property type="match status" value="1"/>
</dbReference>
<dbReference type="OrthoDB" id="10249562at2759"/>
<dbReference type="Proteomes" id="UP000316726">
    <property type="component" value="Chromosome 7"/>
</dbReference>
<keyword evidence="6" id="KW-0378">Hydrolase</keyword>
<evidence type="ECO:0000313" key="7">
    <source>
        <dbReference type="Proteomes" id="UP000316726"/>
    </source>
</evidence>
<dbReference type="InterPro" id="IPR006677">
    <property type="entry name" value="tRNA_intron_Endonuc_cat-like"/>
</dbReference>
<protein>
    <recommendedName>
        <fullName evidence="2">tRNA-intron lyase</fullName>
        <ecNumber evidence="2">4.6.1.16</ecNumber>
    </recommendedName>
</protein>
<dbReference type="PANTHER" id="PTHR21227">
    <property type="entry name" value="TRNA-SPLICING ENDONUCLEASE SUBUNIT SEN2"/>
    <property type="match status" value="1"/>
</dbReference>
<dbReference type="GO" id="GO:0005737">
    <property type="term" value="C:cytoplasm"/>
    <property type="evidence" value="ECO:0007669"/>
    <property type="project" value="TreeGrafter"/>
</dbReference>
<gene>
    <name evidence="6" type="ORF">A3770_07p48810</name>
</gene>
<dbReference type="Gene3D" id="3.40.1350.10">
    <property type="match status" value="1"/>
</dbReference>
<evidence type="ECO:0000256" key="3">
    <source>
        <dbReference type="ARBA" id="ARBA00034031"/>
    </source>
</evidence>
<comment type="similarity">
    <text evidence="1">Belongs to the tRNA-intron endonuclease family.</text>
</comment>
<dbReference type="GO" id="GO:0000379">
    <property type="term" value="P:tRNA-type intron splice site recognition and cleavage"/>
    <property type="evidence" value="ECO:0007669"/>
    <property type="project" value="TreeGrafter"/>
</dbReference>
<keyword evidence="6" id="KW-0540">Nuclease</keyword>
<dbReference type="NCBIfam" id="TIGR00324">
    <property type="entry name" value="endA"/>
    <property type="match status" value="1"/>
</dbReference>
<dbReference type="SUPFAM" id="SSF53032">
    <property type="entry name" value="tRNA-intron endonuclease catalytic domain-like"/>
    <property type="match status" value="1"/>
</dbReference>
<dbReference type="EMBL" id="CP031040">
    <property type="protein sequence ID" value="QDZ22363.1"/>
    <property type="molecule type" value="Genomic_DNA"/>
</dbReference>
<feature type="domain" description="tRNA intron endonuclease catalytic" evidence="5">
    <location>
        <begin position="154"/>
        <end position="239"/>
    </location>
</feature>